<dbReference type="InterPro" id="IPR001453">
    <property type="entry name" value="MoaB/Mog_dom"/>
</dbReference>
<keyword evidence="6 11" id="KW-0808">Transferase</keyword>
<evidence type="ECO:0000256" key="1">
    <source>
        <dbReference type="ARBA" id="ARBA00001946"/>
    </source>
</evidence>
<dbReference type="NCBIfam" id="NF045515">
    <property type="entry name" value="Glp_gephyrin"/>
    <property type="match status" value="1"/>
</dbReference>
<comment type="pathway">
    <text evidence="3 11">Cofactor biosynthesis; molybdopterin biosynthesis.</text>
</comment>
<dbReference type="GO" id="GO:0046872">
    <property type="term" value="F:metal ion binding"/>
    <property type="evidence" value="ECO:0007669"/>
    <property type="project" value="UniProtKB-UniRule"/>
</dbReference>
<gene>
    <name evidence="13" type="ORF">PL75_01525</name>
</gene>
<dbReference type="Gene3D" id="2.170.190.11">
    <property type="entry name" value="Molybdopterin biosynthesis moea protein, domain 3"/>
    <property type="match status" value="1"/>
</dbReference>
<comment type="function">
    <text evidence="2 11">Catalyzes the insertion of molybdate into adenylated molybdopterin with the concomitant release of AMP.</text>
</comment>
<comment type="similarity">
    <text evidence="4 11">Belongs to the MoeA family.</text>
</comment>
<dbReference type="Pfam" id="PF03453">
    <property type="entry name" value="MoeA_N"/>
    <property type="match status" value="1"/>
</dbReference>
<evidence type="ECO:0000256" key="2">
    <source>
        <dbReference type="ARBA" id="ARBA00002901"/>
    </source>
</evidence>
<dbReference type="SMART" id="SM00852">
    <property type="entry name" value="MoCF_biosynth"/>
    <property type="match status" value="1"/>
</dbReference>
<evidence type="ECO:0000256" key="3">
    <source>
        <dbReference type="ARBA" id="ARBA00005046"/>
    </source>
</evidence>
<name>A0A0J0YU71_9NEIS</name>
<dbReference type="EMBL" id="JTDO01000002">
    <property type="protein sequence ID" value="KLT73654.1"/>
    <property type="molecule type" value="Genomic_DNA"/>
</dbReference>
<dbReference type="GO" id="GO:0061599">
    <property type="term" value="F:molybdopterin molybdotransferase activity"/>
    <property type="evidence" value="ECO:0007669"/>
    <property type="project" value="UniProtKB-UniRule"/>
</dbReference>
<evidence type="ECO:0000259" key="12">
    <source>
        <dbReference type="SMART" id="SM00852"/>
    </source>
</evidence>
<evidence type="ECO:0000256" key="10">
    <source>
        <dbReference type="ARBA" id="ARBA00047317"/>
    </source>
</evidence>
<keyword evidence="8 11" id="KW-0460">Magnesium</keyword>
<dbReference type="PANTHER" id="PTHR10192">
    <property type="entry name" value="MOLYBDOPTERIN BIOSYNTHESIS PROTEIN"/>
    <property type="match status" value="1"/>
</dbReference>
<sequence length="399" mass="42742">MIDFETARRQLFDTHNCTLECVNLALGEAANRVLAAPLNARYPSPLFDNSAMDGYAVCDTEGGLKQFSVVSRIQAGQTADMPLSHGQAVRIFTGAPLPANTSAVVPQEQTTIDGDILSVEADIRTGQHMRLKAEEIDAGQELLPEGCTLNAAALGLAASQGYKNVPVFARLKVIVFSSGNELTEPGDALGESKIYDANRYQLMALLRMIGAEVMDGGILPDDLARTEAALGFAAKKFDVIVTSGGASVGEADYLKQAIENVGHLTTHTLAIKPGKPFAWGSIARTNVFILPGNPVATFVTAHMLLLPVLNKMMGKNPRHWQLPVITAKAAFNTAKPIKRREFLRVMVETDEAGDTVARLLPNQGSAMLSTCARAHAFCEVPPGETISEGQKVNIHLLPD</sequence>
<dbReference type="Pfam" id="PF03454">
    <property type="entry name" value="MoeA_C"/>
    <property type="match status" value="1"/>
</dbReference>
<evidence type="ECO:0000313" key="13">
    <source>
        <dbReference type="EMBL" id="KLT73654.1"/>
    </source>
</evidence>
<dbReference type="Gene3D" id="3.40.980.10">
    <property type="entry name" value="MoaB/Mog-like domain"/>
    <property type="match status" value="1"/>
</dbReference>
<keyword evidence="9 11" id="KW-0501">Molybdenum cofactor biosynthesis</keyword>
<reference evidence="13 14" key="1">
    <citation type="submission" date="2014-11" db="EMBL/GenBank/DDBJ databases">
        <title>Genome of a novel goose pathogen.</title>
        <authorList>
            <person name="Hansen C.M."/>
            <person name="Hueffer K."/>
            <person name="Choi S.C."/>
        </authorList>
    </citation>
    <scope>NUCLEOTIDE SEQUENCE [LARGE SCALE GENOMIC DNA]</scope>
    <source>
        <strain evidence="13 14">KH1503</strain>
    </source>
</reference>
<dbReference type="InterPro" id="IPR036688">
    <property type="entry name" value="MoeA_C_domain_IV_sf"/>
</dbReference>
<comment type="catalytic activity">
    <reaction evidence="10">
        <text>adenylyl-molybdopterin + molybdate = Mo-molybdopterin + AMP + H(+)</text>
        <dbReference type="Rhea" id="RHEA:35047"/>
        <dbReference type="ChEBI" id="CHEBI:15378"/>
        <dbReference type="ChEBI" id="CHEBI:36264"/>
        <dbReference type="ChEBI" id="CHEBI:62727"/>
        <dbReference type="ChEBI" id="CHEBI:71302"/>
        <dbReference type="ChEBI" id="CHEBI:456215"/>
        <dbReference type="EC" id="2.10.1.1"/>
    </reaction>
</comment>
<evidence type="ECO:0000313" key="14">
    <source>
        <dbReference type="Proteomes" id="UP000036027"/>
    </source>
</evidence>
<dbReference type="AlphaFoldDB" id="A0A0J0YU71"/>
<dbReference type="GO" id="GO:0005829">
    <property type="term" value="C:cytosol"/>
    <property type="evidence" value="ECO:0007669"/>
    <property type="project" value="TreeGrafter"/>
</dbReference>
<dbReference type="InterPro" id="IPR005111">
    <property type="entry name" value="MoeA_C_domain_IV"/>
</dbReference>
<accession>A0A0J0YU71</accession>
<dbReference type="InterPro" id="IPR036135">
    <property type="entry name" value="MoeA_linker/N_sf"/>
</dbReference>
<evidence type="ECO:0000256" key="7">
    <source>
        <dbReference type="ARBA" id="ARBA00022723"/>
    </source>
</evidence>
<dbReference type="SUPFAM" id="SSF63882">
    <property type="entry name" value="MoeA N-terminal region -like"/>
    <property type="match status" value="1"/>
</dbReference>
<organism evidence="13 14">
    <name type="scientific">Neisseria arctica</name>
    <dbReference type="NCBI Taxonomy" id="1470200"/>
    <lineage>
        <taxon>Bacteria</taxon>
        <taxon>Pseudomonadati</taxon>
        <taxon>Pseudomonadota</taxon>
        <taxon>Betaproteobacteria</taxon>
        <taxon>Neisseriales</taxon>
        <taxon>Neisseriaceae</taxon>
        <taxon>Neisseria</taxon>
    </lineage>
</organism>
<dbReference type="PANTHER" id="PTHR10192:SF5">
    <property type="entry name" value="GEPHYRIN"/>
    <property type="match status" value="1"/>
</dbReference>
<evidence type="ECO:0000256" key="8">
    <source>
        <dbReference type="ARBA" id="ARBA00022842"/>
    </source>
</evidence>
<evidence type="ECO:0000256" key="9">
    <source>
        <dbReference type="ARBA" id="ARBA00023150"/>
    </source>
</evidence>
<dbReference type="PATRIC" id="fig|1470200.3.peg.1104"/>
<comment type="caution">
    <text evidence="13">The sequence shown here is derived from an EMBL/GenBank/DDBJ whole genome shotgun (WGS) entry which is preliminary data.</text>
</comment>
<dbReference type="Gene3D" id="3.90.105.10">
    <property type="entry name" value="Molybdopterin biosynthesis moea protein, domain 2"/>
    <property type="match status" value="1"/>
</dbReference>
<dbReference type="SUPFAM" id="SSF63867">
    <property type="entry name" value="MoeA C-terminal domain-like"/>
    <property type="match status" value="1"/>
</dbReference>
<dbReference type="FunFam" id="3.40.980.10:FF:000004">
    <property type="entry name" value="Molybdopterin molybdenumtransferase"/>
    <property type="match status" value="1"/>
</dbReference>
<dbReference type="InterPro" id="IPR038987">
    <property type="entry name" value="MoeA-like"/>
</dbReference>
<keyword evidence="14" id="KW-1185">Reference proteome</keyword>
<dbReference type="STRING" id="1470200.PL75_01525"/>
<dbReference type="GO" id="GO:0006777">
    <property type="term" value="P:Mo-molybdopterin cofactor biosynthetic process"/>
    <property type="evidence" value="ECO:0007669"/>
    <property type="project" value="UniProtKB-UniRule"/>
</dbReference>
<dbReference type="SUPFAM" id="SSF53218">
    <property type="entry name" value="Molybdenum cofactor biosynthesis proteins"/>
    <property type="match status" value="1"/>
</dbReference>
<dbReference type="Pfam" id="PF00994">
    <property type="entry name" value="MoCF_biosynth"/>
    <property type="match status" value="1"/>
</dbReference>
<dbReference type="CDD" id="cd00887">
    <property type="entry name" value="MoeA"/>
    <property type="match status" value="1"/>
</dbReference>
<dbReference type="NCBIfam" id="TIGR00177">
    <property type="entry name" value="molyb_syn"/>
    <property type="match status" value="1"/>
</dbReference>
<comment type="cofactor">
    <cofactor evidence="1 11">
        <name>Mg(2+)</name>
        <dbReference type="ChEBI" id="CHEBI:18420"/>
    </cofactor>
</comment>
<dbReference type="RefSeq" id="WP_047760152.1">
    <property type="nucleotide sequence ID" value="NZ_CP091510.1"/>
</dbReference>
<evidence type="ECO:0000256" key="6">
    <source>
        <dbReference type="ARBA" id="ARBA00022679"/>
    </source>
</evidence>
<proteinExistence type="inferred from homology"/>
<dbReference type="EC" id="2.10.1.1" evidence="11"/>
<dbReference type="InterPro" id="IPR036425">
    <property type="entry name" value="MoaB/Mog-like_dom_sf"/>
</dbReference>
<evidence type="ECO:0000256" key="11">
    <source>
        <dbReference type="RuleBase" id="RU365090"/>
    </source>
</evidence>
<feature type="domain" description="MoaB/Mog" evidence="12">
    <location>
        <begin position="174"/>
        <end position="311"/>
    </location>
</feature>
<keyword evidence="5 11" id="KW-0500">Molybdenum</keyword>
<dbReference type="Proteomes" id="UP000036027">
    <property type="component" value="Unassembled WGS sequence"/>
</dbReference>
<dbReference type="InterPro" id="IPR005110">
    <property type="entry name" value="MoeA_linker/N"/>
</dbReference>
<keyword evidence="7 11" id="KW-0479">Metal-binding</keyword>
<dbReference type="OrthoDB" id="9804758at2"/>
<evidence type="ECO:0000256" key="4">
    <source>
        <dbReference type="ARBA" id="ARBA00010763"/>
    </source>
</evidence>
<dbReference type="Gene3D" id="2.40.340.10">
    <property type="entry name" value="MoeA, C-terminal, domain IV"/>
    <property type="match status" value="1"/>
</dbReference>
<protein>
    <recommendedName>
        <fullName evidence="11">Molybdopterin molybdenumtransferase</fullName>
        <ecNumber evidence="11">2.10.1.1</ecNumber>
    </recommendedName>
</protein>
<dbReference type="UniPathway" id="UPA00344"/>
<evidence type="ECO:0000256" key="5">
    <source>
        <dbReference type="ARBA" id="ARBA00022505"/>
    </source>
</evidence>